<dbReference type="STRING" id="1862672.BO225_00805"/>
<name>A0A1U7NQJ4_9FIRM</name>
<evidence type="ECO:0000256" key="3">
    <source>
        <dbReference type="ARBA" id="ARBA00022741"/>
    </source>
</evidence>
<evidence type="ECO:0000313" key="7">
    <source>
        <dbReference type="EMBL" id="OLU47906.1"/>
    </source>
</evidence>
<dbReference type="Proteomes" id="UP000186705">
    <property type="component" value="Unassembled WGS sequence"/>
</dbReference>
<dbReference type="PANTHER" id="PTHR42749:SF1">
    <property type="entry name" value="CELL SHAPE-DETERMINING PROTEIN MREB"/>
    <property type="match status" value="1"/>
</dbReference>
<organism evidence="7 8">
    <name type="scientific">Dubosiella newyorkensis</name>
    <dbReference type="NCBI Taxonomy" id="1862672"/>
    <lineage>
        <taxon>Bacteria</taxon>
        <taxon>Bacillati</taxon>
        <taxon>Bacillota</taxon>
        <taxon>Erysipelotrichia</taxon>
        <taxon>Erysipelotrichales</taxon>
        <taxon>Erysipelotrichaceae</taxon>
        <taxon>Dubosiella</taxon>
    </lineage>
</organism>
<dbReference type="PRINTS" id="PR01652">
    <property type="entry name" value="SHAPEPROTEIN"/>
</dbReference>
<keyword evidence="5" id="KW-0133">Cell shape</keyword>
<dbReference type="GO" id="GO:0008360">
    <property type="term" value="P:regulation of cell shape"/>
    <property type="evidence" value="ECO:0007669"/>
    <property type="project" value="UniProtKB-KW"/>
</dbReference>
<dbReference type="PANTHER" id="PTHR42749">
    <property type="entry name" value="CELL SHAPE-DETERMINING PROTEIN MREB"/>
    <property type="match status" value="1"/>
</dbReference>
<dbReference type="GO" id="GO:0000902">
    <property type="term" value="P:cell morphogenesis"/>
    <property type="evidence" value="ECO:0007669"/>
    <property type="project" value="InterPro"/>
</dbReference>
<dbReference type="InterPro" id="IPR056546">
    <property type="entry name" value="MreB_MamK-like"/>
</dbReference>
<accession>A0A1U7NQJ4</accession>
<dbReference type="GO" id="GO:0005737">
    <property type="term" value="C:cytoplasm"/>
    <property type="evidence" value="ECO:0007669"/>
    <property type="project" value="UniProtKB-SubCell"/>
</dbReference>
<proteinExistence type="inferred from homology"/>
<protein>
    <recommendedName>
        <fullName evidence="9">ATPase</fullName>
    </recommendedName>
</protein>
<evidence type="ECO:0000256" key="6">
    <source>
        <dbReference type="ARBA" id="ARBA00023458"/>
    </source>
</evidence>
<dbReference type="Pfam" id="PF06723">
    <property type="entry name" value="MreB_Mbl"/>
    <property type="match status" value="1"/>
</dbReference>
<dbReference type="InterPro" id="IPR043129">
    <property type="entry name" value="ATPase_NBD"/>
</dbReference>
<dbReference type="Gene3D" id="3.30.420.40">
    <property type="match status" value="2"/>
</dbReference>
<comment type="caution">
    <text evidence="7">The sequence shown here is derived from an EMBL/GenBank/DDBJ whole genome shotgun (WGS) entry which is preliminary data.</text>
</comment>
<comment type="similarity">
    <text evidence="6">Belongs to the FtsA/MreB family.</text>
</comment>
<evidence type="ECO:0008006" key="9">
    <source>
        <dbReference type="Google" id="ProtNLM"/>
    </source>
</evidence>
<keyword evidence="3" id="KW-0547">Nucleotide-binding</keyword>
<evidence type="ECO:0000256" key="5">
    <source>
        <dbReference type="ARBA" id="ARBA00022960"/>
    </source>
</evidence>
<dbReference type="AlphaFoldDB" id="A0A1U7NQJ4"/>
<reference evidence="7 8" key="1">
    <citation type="submission" date="2016-11" db="EMBL/GenBank/DDBJ databases">
        <title>Description of two novel members of the family Erysipelotrichaceae: Ileibacterium lipovorans gen. nov., sp. nov. and Dubosiella newyorkensis, gen. nov., sp. nov.</title>
        <authorList>
            <person name="Cox L.M."/>
            <person name="Sohn J."/>
            <person name="Tyrrell K.L."/>
            <person name="Citron D.M."/>
            <person name="Lawson P.A."/>
            <person name="Patel N.B."/>
            <person name="Iizumi T."/>
            <person name="Perez-Perez G.I."/>
            <person name="Goldstein E.J."/>
            <person name="Blaser M.J."/>
        </authorList>
    </citation>
    <scope>NUCLEOTIDE SEQUENCE [LARGE SCALE GENOMIC DNA]</scope>
    <source>
        <strain evidence="7 8">NYU-BL-A4</strain>
    </source>
</reference>
<evidence type="ECO:0000256" key="2">
    <source>
        <dbReference type="ARBA" id="ARBA00022490"/>
    </source>
</evidence>
<dbReference type="InterPro" id="IPR004753">
    <property type="entry name" value="MreB"/>
</dbReference>
<keyword evidence="4" id="KW-0067">ATP-binding</keyword>
<dbReference type="SUPFAM" id="SSF53067">
    <property type="entry name" value="Actin-like ATPase domain"/>
    <property type="match status" value="2"/>
</dbReference>
<dbReference type="EMBL" id="MPKA01000022">
    <property type="protein sequence ID" value="OLU47906.1"/>
    <property type="molecule type" value="Genomic_DNA"/>
</dbReference>
<dbReference type="GeneID" id="78274494"/>
<comment type="subcellular location">
    <subcellularLocation>
        <location evidence="1">Cytoplasm</location>
    </subcellularLocation>
</comment>
<evidence type="ECO:0000313" key="8">
    <source>
        <dbReference type="Proteomes" id="UP000186705"/>
    </source>
</evidence>
<dbReference type="OrthoDB" id="9768127at2"/>
<keyword evidence="2" id="KW-0963">Cytoplasm</keyword>
<evidence type="ECO:0000256" key="1">
    <source>
        <dbReference type="ARBA" id="ARBA00004496"/>
    </source>
</evidence>
<keyword evidence="8" id="KW-1185">Reference proteome</keyword>
<dbReference type="RefSeq" id="WP_076340403.1">
    <property type="nucleotide sequence ID" value="NZ_CAJTMI010000050.1"/>
</dbReference>
<evidence type="ECO:0000256" key="4">
    <source>
        <dbReference type="ARBA" id="ARBA00022840"/>
    </source>
</evidence>
<dbReference type="GO" id="GO:0005524">
    <property type="term" value="F:ATP binding"/>
    <property type="evidence" value="ECO:0007669"/>
    <property type="project" value="UniProtKB-KW"/>
</dbReference>
<gene>
    <name evidence="7" type="ORF">BO225_00805</name>
</gene>
<sequence length="322" mass="36050">MIYAGIDLGANSIRLFTLEEGLLFDEPCMVAIDQKSHVLAIGKEAYEMKGMQDEQVRVISPIQDNQVDIQVLELLLEQLCFQYKIFRVFTKTTILFSYPTSLSNEACEEIKNTLIQLGAHQVFYDREIWFTALGSQLNLSLPKACCIMNVGSSNCDIALFSNSQMVRYQIGEITGQVIGVAISSWLYQQKKLLVTENTLEEIIRTGGSILQEKEALLIPVVGIDSQTKTPKNIQISENEIAILLEPLALSLANWITDFLRSLSIQEQKDVVNRGIVCAGGIMRLKGMVAYLQDKIGCPIYLMDDPIYATLHGMEIVLQQLSM</sequence>